<name>A0ABD3BG30_9LAMI</name>
<evidence type="ECO:0000313" key="1">
    <source>
        <dbReference type="EMBL" id="KAL3616350.1"/>
    </source>
</evidence>
<reference evidence="2" key="1">
    <citation type="journal article" date="2024" name="IScience">
        <title>Strigolactones Initiate the Formation of Haustorium-like Structures in Castilleja.</title>
        <authorList>
            <person name="Buerger M."/>
            <person name="Peterson D."/>
            <person name="Chory J."/>
        </authorList>
    </citation>
    <scope>NUCLEOTIDE SEQUENCE [LARGE SCALE GENOMIC DNA]</scope>
</reference>
<sequence length="104" mass="11872">MSVELAASEGYLKVVIESVNEEVVDTITKYMKDKPTPTNEPELKADLSEMNIENVERKFLETIAWAIPQGGTYRFAHVYKEVNRLADHIAMNNAMKEADKERRA</sequence>
<dbReference type="AlphaFoldDB" id="A0ABD3BG30"/>
<proteinExistence type="predicted"/>
<protein>
    <submittedName>
        <fullName evidence="1">Uncharacterized protein</fullName>
    </submittedName>
</protein>
<organism evidence="1 2">
    <name type="scientific">Castilleja foliolosa</name>
    <dbReference type="NCBI Taxonomy" id="1961234"/>
    <lineage>
        <taxon>Eukaryota</taxon>
        <taxon>Viridiplantae</taxon>
        <taxon>Streptophyta</taxon>
        <taxon>Embryophyta</taxon>
        <taxon>Tracheophyta</taxon>
        <taxon>Spermatophyta</taxon>
        <taxon>Magnoliopsida</taxon>
        <taxon>eudicotyledons</taxon>
        <taxon>Gunneridae</taxon>
        <taxon>Pentapetalae</taxon>
        <taxon>asterids</taxon>
        <taxon>lamiids</taxon>
        <taxon>Lamiales</taxon>
        <taxon>Orobanchaceae</taxon>
        <taxon>Pedicularideae</taxon>
        <taxon>Castillejinae</taxon>
        <taxon>Castilleja</taxon>
    </lineage>
</organism>
<keyword evidence="2" id="KW-1185">Reference proteome</keyword>
<dbReference type="EMBL" id="JAVIJP010000092">
    <property type="protein sequence ID" value="KAL3616350.1"/>
    <property type="molecule type" value="Genomic_DNA"/>
</dbReference>
<gene>
    <name evidence="1" type="ORF">CASFOL_039740</name>
</gene>
<accession>A0ABD3BG30</accession>
<evidence type="ECO:0000313" key="2">
    <source>
        <dbReference type="Proteomes" id="UP001632038"/>
    </source>
</evidence>
<dbReference type="Proteomes" id="UP001632038">
    <property type="component" value="Unassembled WGS sequence"/>
</dbReference>
<comment type="caution">
    <text evidence="1">The sequence shown here is derived from an EMBL/GenBank/DDBJ whole genome shotgun (WGS) entry which is preliminary data.</text>
</comment>